<dbReference type="PANTHER" id="PTHR11845:SF13">
    <property type="entry name" value="5'-DEOXYNUCLEOTIDASE HDDC2"/>
    <property type="match status" value="1"/>
</dbReference>
<evidence type="ECO:0000259" key="3">
    <source>
        <dbReference type="Pfam" id="PF13023"/>
    </source>
</evidence>
<dbReference type="GO" id="GO:0005737">
    <property type="term" value="C:cytoplasm"/>
    <property type="evidence" value="ECO:0007669"/>
    <property type="project" value="TreeGrafter"/>
</dbReference>
<reference evidence="4 5" key="1">
    <citation type="journal article" date="2015" name="Nature">
        <title>rRNA introns, odd ribosomes, and small enigmatic genomes across a large radiation of phyla.</title>
        <authorList>
            <person name="Brown C.T."/>
            <person name="Hug L.A."/>
            <person name="Thomas B.C."/>
            <person name="Sharon I."/>
            <person name="Castelle C.J."/>
            <person name="Singh A."/>
            <person name="Wilkins M.J."/>
            <person name="Williams K.H."/>
            <person name="Banfield J.F."/>
        </authorList>
    </citation>
    <scope>NUCLEOTIDE SEQUENCE [LARGE SCALE GENOMIC DNA]</scope>
</reference>
<dbReference type="PANTHER" id="PTHR11845">
    <property type="entry name" value="5'-DEOXYNUCLEOTIDASE HDDC2"/>
    <property type="match status" value="1"/>
</dbReference>
<evidence type="ECO:0000256" key="1">
    <source>
        <dbReference type="ARBA" id="ARBA00022723"/>
    </source>
</evidence>
<proteinExistence type="predicted"/>
<comment type="caution">
    <text evidence="4">The sequence shown here is derived from an EMBL/GenBank/DDBJ whole genome shotgun (WGS) entry which is preliminary data.</text>
</comment>
<dbReference type="AlphaFoldDB" id="A0A0G0VFQ0"/>
<evidence type="ECO:0000313" key="5">
    <source>
        <dbReference type="Proteomes" id="UP000034664"/>
    </source>
</evidence>
<evidence type="ECO:0000256" key="2">
    <source>
        <dbReference type="ARBA" id="ARBA00022801"/>
    </source>
</evidence>
<dbReference type="SUPFAM" id="SSF109604">
    <property type="entry name" value="HD-domain/PDEase-like"/>
    <property type="match status" value="1"/>
</dbReference>
<dbReference type="GO" id="GO:0046872">
    <property type="term" value="F:metal ion binding"/>
    <property type="evidence" value="ECO:0007669"/>
    <property type="project" value="UniProtKB-KW"/>
</dbReference>
<keyword evidence="2 4" id="KW-0378">Hydrolase</keyword>
<dbReference type="Proteomes" id="UP000034664">
    <property type="component" value="Unassembled WGS sequence"/>
</dbReference>
<gene>
    <name evidence="4" type="ORF">UU14_C0042G0007</name>
</gene>
<dbReference type="Gene3D" id="1.10.3210.10">
    <property type="entry name" value="Hypothetical protein af1432"/>
    <property type="match status" value="1"/>
</dbReference>
<protein>
    <submittedName>
        <fullName evidence="4">Metal dependent phosphohydrolase</fullName>
    </submittedName>
</protein>
<dbReference type="InterPro" id="IPR039356">
    <property type="entry name" value="YfbR/HDDC2"/>
</dbReference>
<keyword evidence="1" id="KW-0479">Metal-binding</keyword>
<dbReference type="InterPro" id="IPR006674">
    <property type="entry name" value="HD_domain"/>
</dbReference>
<evidence type="ECO:0000313" key="4">
    <source>
        <dbReference type="EMBL" id="KKR70885.1"/>
    </source>
</evidence>
<name>A0A0G0VFQ0_9BACT</name>
<dbReference type="EMBL" id="LBZM01000042">
    <property type="protein sequence ID" value="KKR70885.1"/>
    <property type="molecule type" value="Genomic_DNA"/>
</dbReference>
<accession>A0A0G0VFQ0</accession>
<dbReference type="GO" id="GO:0002953">
    <property type="term" value="F:5'-deoxynucleotidase activity"/>
    <property type="evidence" value="ECO:0007669"/>
    <property type="project" value="InterPro"/>
</dbReference>
<dbReference type="Pfam" id="PF13023">
    <property type="entry name" value="HD_3"/>
    <property type="match status" value="1"/>
</dbReference>
<organism evidence="4 5">
    <name type="scientific">Candidatus Roizmanbacteria bacterium GW2011_GWB1_40_7</name>
    <dbReference type="NCBI Taxonomy" id="1618482"/>
    <lineage>
        <taxon>Bacteria</taxon>
        <taxon>Candidatus Roizmaniibacteriota</taxon>
    </lineage>
</organism>
<sequence length="130" mass="15512">MEMALVHDLGESIIGDAIYESGTETIASLDKKHEDERRAIQEIFKDIPGKEHYISLWEEWVAQKTPEATFLKRIEKLEMAMQALEYERLGHDSVLLNEFWENAWKYLKGTELEKYYHELQKQRNLLQRKK</sequence>
<feature type="domain" description="HD" evidence="3">
    <location>
        <begin position="1"/>
        <end position="101"/>
    </location>
</feature>